<dbReference type="EMBL" id="KR080193">
    <property type="protein sequence ID" value="AKF14243.1"/>
    <property type="molecule type" value="Genomic_DNA"/>
</dbReference>
<dbReference type="KEGG" id="vg:26630128"/>
<proteinExistence type="predicted"/>
<reference evidence="1 2" key="1">
    <citation type="journal article" date="2015" name="Genome Announc.">
        <title>Genome Sequences of Mycobacteriophages Luchador and Nerujay.</title>
        <authorList>
            <person name="Pope W.H."/>
            <person name="Ahmed T."/>
            <person name="Drobitch M.K."/>
            <person name="Early D.R."/>
            <person name="Eljamri S."/>
            <person name="Kasturiarachi N.S."/>
            <person name="Klonicki E.F."/>
            <person name="Manjooran D.T."/>
            <person name="Ni Chochlain A.N."/>
            <person name="Puglionesi A.O."/>
            <person name="Rajakumar V."/>
            <person name="Shindle K.A."/>
            <person name="Tran M.T."/>
            <person name="Brown B.R."/>
            <person name="Churilla B.M."/>
            <person name="Cohen K.L."/>
            <person name="Wilkes K.E."/>
            <person name="Grubb S.R."/>
            <person name="Warner M.H."/>
            <person name="Bowman C.A."/>
            <person name="Russell D.A."/>
            <person name="Hatfull G.F."/>
        </authorList>
    </citation>
    <scope>NUCLEOTIDE SEQUENCE [LARGE SCALE GENOMIC DNA]</scope>
</reference>
<evidence type="ECO:0000313" key="2">
    <source>
        <dbReference type="Proteomes" id="UP000207763"/>
    </source>
</evidence>
<name>A0A0F6YQ01_9CAUD</name>
<dbReference type="GeneID" id="26630128"/>
<gene>
    <name evidence="1" type="primary">79</name>
    <name evidence="1" type="ORF">SEA_LUCHADOR_79</name>
</gene>
<organism evidence="1 2">
    <name type="scientific">Mycobacterium phage Luchador</name>
    <dbReference type="NCBI Taxonomy" id="1647300"/>
    <lineage>
        <taxon>Viruses</taxon>
        <taxon>Duplodnaviria</taxon>
        <taxon>Heunggongvirae</taxon>
        <taxon>Uroviricota</taxon>
        <taxon>Caudoviricetes</taxon>
        <taxon>Luchadorvirus</taxon>
        <taxon>Luchadorvirus luchador</taxon>
        <taxon>Lucadorvirus luchador</taxon>
    </lineage>
</organism>
<sequence length="61" mass="7111">MYVEDVDDLEELEFLRDEAVNRLEANPSNEQAQWDLEDIEERINEVKTEENVDNGGGLERS</sequence>
<keyword evidence="2" id="KW-1185">Reference proteome</keyword>
<dbReference type="OrthoDB" id="28435at10239"/>
<dbReference type="RefSeq" id="YP_009203138.1">
    <property type="nucleotide sequence ID" value="NC_028849.1"/>
</dbReference>
<protein>
    <submittedName>
        <fullName evidence="1">Uncharacterized protein</fullName>
    </submittedName>
</protein>
<accession>A0A0F6YQ01</accession>
<dbReference type="Proteomes" id="UP000207763">
    <property type="component" value="Segment"/>
</dbReference>
<evidence type="ECO:0000313" key="1">
    <source>
        <dbReference type="EMBL" id="AKF14243.1"/>
    </source>
</evidence>